<accession>Q9FSX2</accession>
<organism evidence="1">
    <name type="scientific">Catharanthus roseus</name>
    <name type="common">Madagascar periwinkle</name>
    <name type="synonym">Vinca rosea</name>
    <dbReference type="NCBI Taxonomy" id="4058"/>
    <lineage>
        <taxon>Eukaryota</taxon>
        <taxon>Viridiplantae</taxon>
        <taxon>Streptophyta</taxon>
        <taxon>Embryophyta</taxon>
        <taxon>Tracheophyta</taxon>
        <taxon>Spermatophyta</taxon>
        <taxon>Magnoliopsida</taxon>
        <taxon>eudicotyledons</taxon>
        <taxon>Gunneridae</taxon>
        <taxon>Pentapetalae</taxon>
        <taxon>asterids</taxon>
        <taxon>lamiids</taxon>
        <taxon>Gentianales</taxon>
        <taxon>Apocynaceae</taxon>
        <taxon>Rauvolfioideae</taxon>
        <taxon>Vinceae</taxon>
        <taxon>Catharanthinae</taxon>
        <taxon>Catharanthus</taxon>
    </lineage>
</organism>
<dbReference type="EMBL" id="AJ279068">
    <property type="protein sequence ID" value="CAC09929.1"/>
    <property type="molecule type" value="mRNA"/>
</dbReference>
<proteinExistence type="evidence at transcript level"/>
<gene>
    <name evidence="1" type="primary">ORF1</name>
</gene>
<evidence type="ECO:0000313" key="1">
    <source>
        <dbReference type="EMBL" id="CAC09929.1"/>
    </source>
</evidence>
<sequence>MSSHRNKYHQILYIREEFVSKTFPAEITNKRGSCHQLQRAAGRGR</sequence>
<protein>
    <submittedName>
        <fullName evidence="1">Uncharacterized protein ORF1</fullName>
    </submittedName>
</protein>
<reference evidence="1" key="1">
    <citation type="submission" date="2000-09" db="EMBL/GenBank/DDBJ databases">
        <title>Identification of monoterpenoid indole alkaloids correlated-genes in Catharanthus roseus cells using differential display of mRNA.</title>
        <authorList>
            <person name="Oudin A."/>
            <person name="Veau B."/>
            <person name="Chenieux J.C."/>
            <person name="Rideau M."/>
            <person name="Clastre M."/>
        </authorList>
    </citation>
    <scope>NUCLEOTIDE SEQUENCE</scope>
    <source>
        <strain evidence="1">C20</strain>
    </source>
</reference>
<name>Q9FSX2_CATRO</name>
<dbReference type="AlphaFoldDB" id="Q9FSX2"/>
<feature type="non-terminal residue" evidence="1">
    <location>
        <position position="1"/>
    </location>
</feature>